<organism evidence="1 2">
    <name type="scientific">Clostridium fungisolvens</name>
    <dbReference type="NCBI Taxonomy" id="1604897"/>
    <lineage>
        <taxon>Bacteria</taxon>
        <taxon>Bacillati</taxon>
        <taxon>Bacillota</taxon>
        <taxon>Clostridia</taxon>
        <taxon>Eubacteriales</taxon>
        <taxon>Clostridiaceae</taxon>
        <taxon>Clostridium</taxon>
    </lineage>
</organism>
<keyword evidence="2" id="KW-1185">Reference proteome</keyword>
<name>A0A6V8SLF0_9CLOT</name>
<dbReference type="AlphaFoldDB" id="A0A6V8SLF0"/>
<evidence type="ECO:0000313" key="1">
    <source>
        <dbReference type="EMBL" id="GFP75998.1"/>
    </source>
</evidence>
<proteinExistence type="predicted"/>
<gene>
    <name evidence="1" type="ORF">bsdtw1_02092</name>
</gene>
<comment type="caution">
    <text evidence="1">The sequence shown here is derived from an EMBL/GenBank/DDBJ whole genome shotgun (WGS) entry which is preliminary data.</text>
</comment>
<dbReference type="Proteomes" id="UP000580568">
    <property type="component" value="Unassembled WGS sequence"/>
</dbReference>
<dbReference type="EMBL" id="BLZR01000001">
    <property type="protein sequence ID" value="GFP75998.1"/>
    <property type="molecule type" value="Genomic_DNA"/>
</dbReference>
<accession>A0A6V8SLF0</accession>
<evidence type="ECO:0000313" key="2">
    <source>
        <dbReference type="Proteomes" id="UP000580568"/>
    </source>
</evidence>
<reference evidence="1 2" key="1">
    <citation type="submission" date="2020-07" db="EMBL/GenBank/DDBJ databases">
        <title>A new beta-1,3-glucan-decomposing anaerobic bacterium isolated from anoxic soil subjected to biological soil disinfestation.</title>
        <authorList>
            <person name="Ueki A."/>
            <person name="Tonouchi A."/>
        </authorList>
    </citation>
    <scope>NUCLEOTIDE SEQUENCE [LARGE SCALE GENOMIC DNA]</scope>
    <source>
        <strain evidence="1 2">TW1</strain>
    </source>
</reference>
<protein>
    <submittedName>
        <fullName evidence="1">Uncharacterized protein</fullName>
    </submittedName>
</protein>
<sequence length="93" mass="11077">MTIIVFSGNEEGVSVELTTEKLDKALEKYKENIEEYFLEIWIEDDVKLGEIVFDYESEEDDAQKCFYFLDEENEEQFSSLEDVKKYILERIKA</sequence>
<dbReference type="RefSeq" id="WP_183277458.1">
    <property type="nucleotide sequence ID" value="NZ_BLZR01000001.1"/>
</dbReference>